<accession>A0A382P7Y7</accession>
<dbReference type="EMBL" id="UINC01105192">
    <property type="protein sequence ID" value="SVC68950.1"/>
    <property type="molecule type" value="Genomic_DNA"/>
</dbReference>
<reference evidence="1" key="1">
    <citation type="submission" date="2018-05" db="EMBL/GenBank/DDBJ databases">
        <authorList>
            <person name="Lanie J.A."/>
            <person name="Ng W.-L."/>
            <person name="Kazmierczak K.M."/>
            <person name="Andrzejewski T.M."/>
            <person name="Davidsen T.M."/>
            <person name="Wayne K.J."/>
            <person name="Tettelin H."/>
            <person name="Glass J.I."/>
            <person name="Rusch D."/>
            <person name="Podicherti R."/>
            <person name="Tsui H.-C.T."/>
            <person name="Winkler M.E."/>
        </authorList>
    </citation>
    <scope>NUCLEOTIDE SEQUENCE</scope>
</reference>
<dbReference type="AlphaFoldDB" id="A0A382P7Y7"/>
<protein>
    <submittedName>
        <fullName evidence="1">Uncharacterized protein</fullName>
    </submittedName>
</protein>
<evidence type="ECO:0000313" key="1">
    <source>
        <dbReference type="EMBL" id="SVC68950.1"/>
    </source>
</evidence>
<name>A0A382P7Y7_9ZZZZ</name>
<organism evidence="1">
    <name type="scientific">marine metagenome</name>
    <dbReference type="NCBI Taxonomy" id="408172"/>
    <lineage>
        <taxon>unclassified sequences</taxon>
        <taxon>metagenomes</taxon>
        <taxon>ecological metagenomes</taxon>
    </lineage>
</organism>
<proteinExistence type="predicted"/>
<sequence length="39" mass="4982">MDKRIKRITRVFEPKFDEMEIVFEDIVIHKRKKKEYEKK</sequence>
<gene>
    <name evidence="1" type="ORF">METZ01_LOCUS321804</name>
</gene>